<evidence type="ECO:0000256" key="9">
    <source>
        <dbReference type="PIRSR" id="PIRSR005096-1"/>
    </source>
</evidence>
<dbReference type="EMBL" id="SGXA01000001">
    <property type="protein sequence ID" value="RZS74783.1"/>
    <property type="molecule type" value="Genomic_DNA"/>
</dbReference>
<dbReference type="PROSITE" id="PS51257">
    <property type="entry name" value="PROKAR_LIPOPROTEIN"/>
    <property type="match status" value="1"/>
</dbReference>
<evidence type="ECO:0000256" key="1">
    <source>
        <dbReference type="ARBA" id="ARBA00001913"/>
    </source>
</evidence>
<evidence type="ECO:0000256" key="12">
    <source>
        <dbReference type="SAM" id="SignalP"/>
    </source>
</evidence>
<keyword evidence="14" id="KW-1185">Reference proteome</keyword>
<dbReference type="Pfam" id="PF01263">
    <property type="entry name" value="Aldose_epim"/>
    <property type="match status" value="1"/>
</dbReference>
<sequence>MKLILTLIALSMMISCSQQPAVKKTITLRNKNQFEAVFIPEGARLISFTMPDKDGKPTGIVIGFDSAAQYAASTEPYFGATIGRYGNRIKGGRFAINGQDYQITINNGPNALHGGKNGFQSKLWKAEQPDEHTVVFTYVSPDGDEGFPGNLNTKVTYTLTDKNELKMEYEATTDKATVVNLTNHAFWNLNGEGSGTIDSHLVQIHADAYTPVDSTLIPLGKSEPVAGTPFDFNKPTTIGQRINEPHVQLLIGKGYDHNYVLNGTGMREVANALGDKTGIYMQVFTEEPGLQFYSGNFMQSKNQLRSGPDQFRTAFCFETQHFPDSPNQPGFPSTLLVPGKTYHTTSIYTFSVKK</sequence>
<evidence type="ECO:0000256" key="4">
    <source>
        <dbReference type="ARBA" id="ARBA00011245"/>
    </source>
</evidence>
<dbReference type="NCBIfam" id="NF008277">
    <property type="entry name" value="PRK11055.1"/>
    <property type="match status" value="1"/>
</dbReference>
<dbReference type="EC" id="5.1.3.3" evidence="8"/>
<dbReference type="SUPFAM" id="SSF74650">
    <property type="entry name" value="Galactose mutarotase-like"/>
    <property type="match status" value="1"/>
</dbReference>
<gene>
    <name evidence="13" type="ORF">EV199_0634</name>
</gene>
<evidence type="ECO:0000256" key="11">
    <source>
        <dbReference type="PIRSR" id="PIRSR005096-3"/>
    </source>
</evidence>
<feature type="active site" description="Proton donor" evidence="9">
    <location>
        <position position="184"/>
    </location>
</feature>
<dbReference type="InterPro" id="IPR008183">
    <property type="entry name" value="Aldose_1/G6P_1-epimerase"/>
</dbReference>
<dbReference type="Proteomes" id="UP000293874">
    <property type="component" value="Unassembled WGS sequence"/>
</dbReference>
<evidence type="ECO:0000313" key="14">
    <source>
        <dbReference type="Proteomes" id="UP000293874"/>
    </source>
</evidence>
<feature type="chain" id="PRO_5020483659" description="Aldose 1-epimerase" evidence="12">
    <location>
        <begin position="21"/>
        <end position="354"/>
    </location>
</feature>
<evidence type="ECO:0000256" key="7">
    <source>
        <dbReference type="ARBA" id="ARBA00023277"/>
    </source>
</evidence>
<feature type="signal peptide" evidence="12">
    <location>
        <begin position="1"/>
        <end position="20"/>
    </location>
</feature>
<dbReference type="GO" id="GO:0030246">
    <property type="term" value="F:carbohydrate binding"/>
    <property type="evidence" value="ECO:0007669"/>
    <property type="project" value="InterPro"/>
</dbReference>
<comment type="caution">
    <text evidence="13">The sequence shown here is derived from an EMBL/GenBank/DDBJ whole genome shotgun (WGS) entry which is preliminary data.</text>
</comment>
<name>A0A4Q7N0I7_9BACT</name>
<dbReference type="GO" id="GO:0006006">
    <property type="term" value="P:glucose metabolic process"/>
    <property type="evidence" value="ECO:0007669"/>
    <property type="project" value="TreeGrafter"/>
</dbReference>
<evidence type="ECO:0000313" key="13">
    <source>
        <dbReference type="EMBL" id="RZS74783.1"/>
    </source>
</evidence>
<evidence type="ECO:0000256" key="6">
    <source>
        <dbReference type="ARBA" id="ARBA00023235"/>
    </source>
</evidence>
<organism evidence="13 14">
    <name type="scientific">Pseudobacter ginsenosidimutans</name>
    <dbReference type="NCBI Taxonomy" id="661488"/>
    <lineage>
        <taxon>Bacteria</taxon>
        <taxon>Pseudomonadati</taxon>
        <taxon>Bacteroidota</taxon>
        <taxon>Chitinophagia</taxon>
        <taxon>Chitinophagales</taxon>
        <taxon>Chitinophagaceae</taxon>
        <taxon>Pseudobacter</taxon>
    </lineage>
</organism>
<dbReference type="AlphaFoldDB" id="A0A4Q7N0I7"/>
<dbReference type="OrthoDB" id="9779408at2"/>
<comment type="similarity">
    <text evidence="3 8">Belongs to the aldose epimerase family.</text>
</comment>
<dbReference type="Gene3D" id="2.70.98.10">
    <property type="match status" value="1"/>
</dbReference>
<accession>A0A4Q7N0I7</accession>
<dbReference type="PANTHER" id="PTHR10091:SF0">
    <property type="entry name" value="GALACTOSE MUTAROTASE"/>
    <property type="match status" value="1"/>
</dbReference>
<comment type="subunit">
    <text evidence="4">Monomer.</text>
</comment>
<keyword evidence="12" id="KW-0732">Signal</keyword>
<keyword evidence="7 8" id="KW-0119">Carbohydrate metabolism</keyword>
<dbReference type="PANTHER" id="PTHR10091">
    <property type="entry name" value="ALDOSE-1-EPIMERASE"/>
    <property type="match status" value="1"/>
</dbReference>
<dbReference type="InterPro" id="IPR014718">
    <property type="entry name" value="GH-type_carb-bd"/>
</dbReference>
<dbReference type="CDD" id="cd09019">
    <property type="entry name" value="galactose_mutarotase_like"/>
    <property type="match status" value="1"/>
</dbReference>
<evidence type="ECO:0000256" key="2">
    <source>
        <dbReference type="ARBA" id="ARBA00005028"/>
    </source>
</evidence>
<dbReference type="GO" id="GO:0005737">
    <property type="term" value="C:cytoplasm"/>
    <property type="evidence" value="ECO:0007669"/>
    <property type="project" value="TreeGrafter"/>
</dbReference>
<evidence type="ECO:0000256" key="8">
    <source>
        <dbReference type="PIRNR" id="PIRNR005096"/>
    </source>
</evidence>
<comment type="catalytic activity">
    <reaction evidence="8">
        <text>alpha-D-glucose = beta-D-glucose</text>
        <dbReference type="Rhea" id="RHEA:10264"/>
        <dbReference type="ChEBI" id="CHEBI:15903"/>
        <dbReference type="ChEBI" id="CHEBI:17925"/>
        <dbReference type="EC" id="5.1.3.3"/>
    </reaction>
</comment>
<dbReference type="InterPro" id="IPR011013">
    <property type="entry name" value="Gal_mutarotase_sf_dom"/>
</dbReference>
<dbReference type="UniPathway" id="UPA00242"/>
<comment type="pathway">
    <text evidence="2 8">Carbohydrate metabolism; hexose metabolism.</text>
</comment>
<keyword evidence="5" id="KW-0106">Calcium</keyword>
<proteinExistence type="inferred from homology"/>
<evidence type="ECO:0000256" key="3">
    <source>
        <dbReference type="ARBA" id="ARBA00006206"/>
    </source>
</evidence>
<feature type="binding site" evidence="11">
    <location>
        <begin position="87"/>
        <end position="88"/>
    </location>
    <ligand>
        <name>beta-D-galactose</name>
        <dbReference type="ChEBI" id="CHEBI:27667"/>
    </ligand>
</feature>
<dbReference type="RefSeq" id="WP_130539224.1">
    <property type="nucleotide sequence ID" value="NZ_CP042431.1"/>
</dbReference>
<dbReference type="InterPro" id="IPR015443">
    <property type="entry name" value="Aldose_1-epimerase"/>
</dbReference>
<keyword evidence="6 8" id="KW-0413">Isomerase</keyword>
<evidence type="ECO:0000256" key="5">
    <source>
        <dbReference type="ARBA" id="ARBA00022837"/>
    </source>
</evidence>
<dbReference type="GO" id="GO:0033499">
    <property type="term" value="P:galactose catabolic process via UDP-galactose, Leloir pathway"/>
    <property type="evidence" value="ECO:0007669"/>
    <property type="project" value="TreeGrafter"/>
</dbReference>
<feature type="binding site" evidence="10">
    <location>
        <position position="256"/>
    </location>
    <ligand>
        <name>beta-D-galactose</name>
        <dbReference type="ChEBI" id="CHEBI:27667"/>
    </ligand>
</feature>
<comment type="cofactor">
    <cofactor evidence="1">
        <name>Ca(2+)</name>
        <dbReference type="ChEBI" id="CHEBI:29108"/>
    </cofactor>
</comment>
<evidence type="ECO:0000256" key="10">
    <source>
        <dbReference type="PIRSR" id="PIRSR005096-2"/>
    </source>
</evidence>
<reference evidence="13 14" key="1">
    <citation type="submission" date="2019-02" db="EMBL/GenBank/DDBJ databases">
        <title>Genomic Encyclopedia of Type Strains, Phase IV (KMG-IV): sequencing the most valuable type-strain genomes for metagenomic binning, comparative biology and taxonomic classification.</title>
        <authorList>
            <person name="Goeker M."/>
        </authorList>
    </citation>
    <scope>NUCLEOTIDE SEQUENCE [LARGE SCALE GENOMIC DNA]</scope>
    <source>
        <strain evidence="13 14">DSM 18116</strain>
    </source>
</reference>
<dbReference type="InterPro" id="IPR047215">
    <property type="entry name" value="Galactose_mutarotase-like"/>
</dbReference>
<feature type="active site" description="Proton acceptor" evidence="9">
    <location>
        <position position="318"/>
    </location>
</feature>
<dbReference type="PIRSF" id="PIRSF005096">
    <property type="entry name" value="GALM"/>
    <property type="match status" value="1"/>
</dbReference>
<protein>
    <recommendedName>
        <fullName evidence="8">Aldose 1-epimerase</fullName>
        <ecNumber evidence="8">5.1.3.3</ecNumber>
    </recommendedName>
</protein>
<dbReference type="GO" id="GO:0004034">
    <property type="term" value="F:aldose 1-epimerase activity"/>
    <property type="evidence" value="ECO:0007669"/>
    <property type="project" value="UniProtKB-EC"/>
</dbReference>